<evidence type="ECO:0000313" key="3">
    <source>
        <dbReference type="Proteomes" id="UP000612055"/>
    </source>
</evidence>
<evidence type="ECO:0000256" key="1">
    <source>
        <dbReference type="SAM" id="MobiDB-lite"/>
    </source>
</evidence>
<reference evidence="2" key="1">
    <citation type="journal article" date="2020" name="bioRxiv">
        <title>Comparative genomics of Chlamydomonas.</title>
        <authorList>
            <person name="Craig R.J."/>
            <person name="Hasan A.R."/>
            <person name="Ness R.W."/>
            <person name="Keightley P.D."/>
        </authorList>
    </citation>
    <scope>NUCLEOTIDE SEQUENCE</scope>
    <source>
        <strain evidence="2">CCAP 11/70</strain>
    </source>
</reference>
<feature type="region of interest" description="Disordered" evidence="1">
    <location>
        <begin position="96"/>
        <end position="150"/>
    </location>
</feature>
<dbReference type="AlphaFoldDB" id="A0A835Y9H8"/>
<keyword evidence="3" id="KW-1185">Reference proteome</keyword>
<proteinExistence type="predicted"/>
<feature type="region of interest" description="Disordered" evidence="1">
    <location>
        <begin position="50"/>
        <end position="79"/>
    </location>
</feature>
<protein>
    <submittedName>
        <fullName evidence="2">Uncharacterized protein</fullName>
    </submittedName>
</protein>
<dbReference type="EMBL" id="JAEHOE010000009">
    <property type="protein sequence ID" value="KAG2498795.1"/>
    <property type="molecule type" value="Genomic_DNA"/>
</dbReference>
<comment type="caution">
    <text evidence="2">The sequence shown here is derived from an EMBL/GenBank/DDBJ whole genome shotgun (WGS) entry which is preliminary data.</text>
</comment>
<name>A0A835Y9H8_9CHLO</name>
<accession>A0A835Y9H8</accession>
<organism evidence="2 3">
    <name type="scientific">Edaphochlamys debaryana</name>
    <dbReference type="NCBI Taxonomy" id="47281"/>
    <lineage>
        <taxon>Eukaryota</taxon>
        <taxon>Viridiplantae</taxon>
        <taxon>Chlorophyta</taxon>
        <taxon>core chlorophytes</taxon>
        <taxon>Chlorophyceae</taxon>
        <taxon>CS clade</taxon>
        <taxon>Chlamydomonadales</taxon>
        <taxon>Chlamydomonadales incertae sedis</taxon>
        <taxon>Edaphochlamys</taxon>
    </lineage>
</organism>
<evidence type="ECO:0000313" key="2">
    <source>
        <dbReference type="EMBL" id="KAG2498795.1"/>
    </source>
</evidence>
<feature type="non-terminal residue" evidence="2">
    <location>
        <position position="346"/>
    </location>
</feature>
<feature type="compositionally biased region" description="Gly residues" evidence="1">
    <location>
        <begin position="103"/>
        <end position="141"/>
    </location>
</feature>
<dbReference type="Proteomes" id="UP000612055">
    <property type="component" value="Unassembled WGS sequence"/>
</dbReference>
<gene>
    <name evidence="2" type="ORF">HYH03_003532</name>
</gene>
<sequence>HRGFWAVLEWELEGQVRLLEGVPLEGEDATLQAELRVALERVRAIRIWNQQQRPGQQGGSAAVLGGQPVPPPQASEPSEADMDALVALAGRARRALSSAGQGSQRGRGGGASGAAAGEGEGIEGSGSGGAGSQCGGTAEGGSEGERDDGNGIVYGMGNDIVYGMLTSYATTPGARRALVAGGLCVPALLSLQPLARAWGSFPPELLQVDWLAGAASAAEAELWLAVIEYTGTEANLQQARKQLERAATVLLCVRNVIRRHHESGPRAAILNLLNLIPARLLGRSSSSPPPPALSITGIAGWVTNGDDANPPRAVELVPACGAPAAMHFRQVLAAGGGGLISRRGRG</sequence>